<keyword evidence="2" id="KW-1185">Reference proteome</keyword>
<reference evidence="1" key="1">
    <citation type="submission" date="2016-03" db="EMBL/GenBank/DDBJ databases">
        <title>Mechanisms controlling the formation of the plant cell surface in tip-growing cells are functionally conserved among land plants.</title>
        <authorList>
            <person name="Honkanen S."/>
            <person name="Jones V.A."/>
            <person name="Morieri G."/>
            <person name="Champion C."/>
            <person name="Hetherington A.J."/>
            <person name="Kelly S."/>
            <person name="Saint-Marcoux D."/>
            <person name="Proust H."/>
            <person name="Prescott H."/>
            <person name="Dolan L."/>
        </authorList>
    </citation>
    <scope>NUCLEOTIDE SEQUENCE [LARGE SCALE GENOMIC DNA]</scope>
    <source>
        <tissue evidence="1">Whole gametophyte</tissue>
    </source>
</reference>
<accession>A0A176W1H1</accession>
<sequence length="71" mass="7661">MKGQWTRRSCKKSDILMRKRGRVVSGIVVAEDEERKIGVGNLVCLGADGQPLETMTVHLAELGLPGVGEAL</sequence>
<comment type="caution">
    <text evidence="1">The sequence shown here is derived from an EMBL/GenBank/DDBJ whole genome shotgun (WGS) entry which is preliminary data.</text>
</comment>
<protein>
    <submittedName>
        <fullName evidence="1">Uncharacterized protein</fullName>
    </submittedName>
</protein>
<name>A0A176W1H1_MARPO</name>
<proteinExistence type="predicted"/>
<evidence type="ECO:0000313" key="2">
    <source>
        <dbReference type="Proteomes" id="UP000077202"/>
    </source>
</evidence>
<dbReference type="AlphaFoldDB" id="A0A176W1H1"/>
<organism evidence="1 2">
    <name type="scientific">Marchantia polymorpha subsp. ruderalis</name>
    <dbReference type="NCBI Taxonomy" id="1480154"/>
    <lineage>
        <taxon>Eukaryota</taxon>
        <taxon>Viridiplantae</taxon>
        <taxon>Streptophyta</taxon>
        <taxon>Embryophyta</taxon>
        <taxon>Marchantiophyta</taxon>
        <taxon>Marchantiopsida</taxon>
        <taxon>Marchantiidae</taxon>
        <taxon>Marchantiales</taxon>
        <taxon>Marchantiaceae</taxon>
        <taxon>Marchantia</taxon>
    </lineage>
</organism>
<dbReference type="EMBL" id="LVLJ01002262">
    <property type="protein sequence ID" value="OAE26046.1"/>
    <property type="molecule type" value="Genomic_DNA"/>
</dbReference>
<dbReference type="Proteomes" id="UP000077202">
    <property type="component" value="Unassembled WGS sequence"/>
</dbReference>
<gene>
    <name evidence="1" type="ORF">AXG93_3437s1040</name>
</gene>
<evidence type="ECO:0000313" key="1">
    <source>
        <dbReference type="EMBL" id="OAE26046.1"/>
    </source>
</evidence>